<evidence type="ECO:0008006" key="3">
    <source>
        <dbReference type="Google" id="ProtNLM"/>
    </source>
</evidence>
<organism evidence="1 2">
    <name type="scientific">Pyrenophora tritici-repentis</name>
    <dbReference type="NCBI Taxonomy" id="45151"/>
    <lineage>
        <taxon>Eukaryota</taxon>
        <taxon>Fungi</taxon>
        <taxon>Dikarya</taxon>
        <taxon>Ascomycota</taxon>
        <taxon>Pezizomycotina</taxon>
        <taxon>Dothideomycetes</taxon>
        <taxon>Pleosporomycetidae</taxon>
        <taxon>Pleosporales</taxon>
        <taxon>Pleosporineae</taxon>
        <taxon>Pleosporaceae</taxon>
        <taxon>Pyrenophora</taxon>
    </lineage>
</organism>
<evidence type="ECO:0000313" key="2">
    <source>
        <dbReference type="Proteomes" id="UP000245464"/>
    </source>
</evidence>
<dbReference type="Proteomes" id="UP000245464">
    <property type="component" value="Chromosome 4"/>
</dbReference>
<dbReference type="EMBL" id="NQIK02000004">
    <property type="protein sequence ID" value="KAF7571289.1"/>
    <property type="molecule type" value="Genomic_DNA"/>
</dbReference>
<comment type="caution">
    <text evidence="1">The sequence shown here is derived from an EMBL/GenBank/DDBJ whole genome shotgun (WGS) entry which is preliminary data.</text>
</comment>
<reference evidence="1" key="1">
    <citation type="journal article" date="2018" name="BMC Genomics">
        <title>Comparative genomics of the wheat fungal pathogen Pyrenophora tritici-repentis reveals chromosomal variations and genome plasticity.</title>
        <authorList>
            <person name="Moolhuijzen P."/>
            <person name="See P.T."/>
            <person name="Hane J.K."/>
            <person name="Shi G."/>
            <person name="Liu Z."/>
            <person name="Oliver R.P."/>
            <person name="Moffat C.S."/>
        </authorList>
    </citation>
    <scope>NUCLEOTIDE SEQUENCE [LARGE SCALE GENOMIC DNA]</scope>
    <source>
        <strain evidence="1">M4</strain>
    </source>
</reference>
<dbReference type="KEGG" id="ptrr:90956200"/>
<dbReference type="RefSeq" id="XP_065962484.1">
    <property type="nucleotide sequence ID" value="XM_066106816.1"/>
</dbReference>
<name>A0A834RWX7_9PLEO</name>
<dbReference type="GeneID" id="90956200"/>
<gene>
    <name evidence="1" type="ORF">PtrM4_087890</name>
</gene>
<dbReference type="PANTHER" id="PTHR11439">
    <property type="entry name" value="GAG-POL-RELATED RETROTRANSPOSON"/>
    <property type="match status" value="1"/>
</dbReference>
<dbReference type="CDD" id="cd09272">
    <property type="entry name" value="RNase_HI_RT_Ty1"/>
    <property type="match status" value="1"/>
</dbReference>
<evidence type="ECO:0000313" key="1">
    <source>
        <dbReference type="EMBL" id="KAF7571289.1"/>
    </source>
</evidence>
<dbReference type="AlphaFoldDB" id="A0A834RWX7"/>
<accession>A0A834RWX7</accession>
<sequence>MKKEDQTRPFRSLIAAAAKDRAQIDWFYEKLSGRFNTKNLGEIHKILGVRVTRDRKRRTIYLDQEQYLHAVLDKFGMSSKQHRDKKIPSADYTSFRPATDNDTRIDITEYQQVIGSLMFAMVLTRPDIAFTLGKLSQYMSDPAEHHGHALKNLLRYLRSTVTLKLRYGPGGVHSQFVIYSDADWASDMVDRKSVSGSTAMFYGGPISWSSKKQRSVATRLRNNQLDSATINSIRSLS</sequence>
<protein>
    <recommendedName>
        <fullName evidence="3">Reverse transcriptase Ty1/copia-type domain-containing protein</fullName>
    </recommendedName>
</protein>
<dbReference type="PANTHER" id="PTHR11439:SF483">
    <property type="entry name" value="PEPTIDE SYNTHASE GLIP-LIKE, PUTATIVE (AFU_ORTHOLOGUE AFUA_3G12920)-RELATED"/>
    <property type="match status" value="1"/>
</dbReference>
<proteinExistence type="predicted"/>